<organism evidence="1 2">
    <name type="scientific">Coemansia aciculifera</name>
    <dbReference type="NCBI Taxonomy" id="417176"/>
    <lineage>
        <taxon>Eukaryota</taxon>
        <taxon>Fungi</taxon>
        <taxon>Fungi incertae sedis</taxon>
        <taxon>Zoopagomycota</taxon>
        <taxon>Kickxellomycotina</taxon>
        <taxon>Kickxellomycetes</taxon>
        <taxon>Kickxellales</taxon>
        <taxon>Kickxellaceae</taxon>
        <taxon>Coemansia</taxon>
    </lineage>
</organism>
<dbReference type="EMBL" id="JANBVB010000294">
    <property type="protein sequence ID" value="KAJ2895407.1"/>
    <property type="molecule type" value="Genomic_DNA"/>
</dbReference>
<evidence type="ECO:0000313" key="2">
    <source>
        <dbReference type="Proteomes" id="UP001139981"/>
    </source>
</evidence>
<sequence length="2114" mass="227806">AECIGRLRAMVGWTDGCDLVGVVPSKSIAGLDLQSLVVAGEQSGKASSIGVAPFFVSRGALTHSNSAGFALHAPTTFDNLVKVLRAMQVGKPLLLEGSPGVGKTTLVSTLARLAGHRLVRVNLSDQTDLMDLFGSDLPTDDGGFAWCDAPFLQALRQGDWVLLDEINLASQSVLEGLNSCLDHRGTVYISELDREFALSPGFRLFAAQNPAGQGGGRKGLPRSFVNRFTQVFMDELGHEDLRIICDNMYECHESIPRVLEFNWQMHQMTMGKRVFGHAGAPWEFNLRDVARFMDLALTPSALEAGARPVAEYVEMLYVHRMRTEQDRSHVSALFSQIFGYPLNLNSPPSLHITETALQVGAAVLPRRLGRASMSRLRVVGWQLAYLESLMRCVEMRWMAILVGSAGCGKTSLVRWLANATGNRLVEFAMNSGVDTSDILGGFEQVDAQRHRSALLSRASQLVDYAVRACDYRSPDAQRVAQLCALYQEARGQSSSGLAPLELCAIVERIAEFFDGGESEMGQLAALLREEAAAFARLEVAGKFEWVDGVLVDALVHGHWLLVDRANLCSASVLDRLNGLLEPNGVLYVNEDPKRTEPIVPHPNFRIFMAVDPQHGELSRAMRNRGIEICVLPPAEQEAMNDDQRLVAEAAGLPASLLASSVVAAEPTLTSLVQHSVHMAECIQRGYVADTDDDVGVIGRLPFYSPDPLESIVSVSAWLAQLAVLATTSGNLVLQDFESPMQRERLLLAVLSAGAMTPGSMSTRVFEAIAGCSAAVTAALQAGIPLATALSNVRALVAADSGANAAILDAAPIYVALNHGLARTLSRDNHASVSGQWLDALSESLMFCYERTLAEHKLDGDVSGLRELVLLRPNVDLAYVQAIFDVVDGCDAAVAQWEESVVNGATSPGIVSRLRALYVLKRRVQTLMAREHSSAASELAVAFEAMQRELVAMAGGGLGDVTRLVLRAVERLVMDASASLRVWTMVHPTTLPDAESRALESTLLRAGNCDREAVTEALAMLYATVSRKDRHLVVAAVARFAATLTPREEAGSAVVELSAGSGVAVAPADVITDINDLVMWRELARLAVAAGSMPVASLELQQMLQDAVAKASVVNDDGSSGQSASALLLTRLVWVANDKASRGSTLLSLASDIAFSWHGRVANFESLNRLTLPAASELVWQMAPRLDCALGQRALAERQARDLLRTLTVYQPPKRSASAELVPALAAVMQAARAIAGDDVVVGELARLTELILLASVADDSPVPLGLAEAWHGEVVRVVAGDAVVESAAGAVRRALVAKDQRLDAAYVAAVEASVCLLRISVPRRPVDPAAKARTQWQWLGDDVSVSRADLAAYRALQRSMTGATGETGATLPHARRLADLERQHAAIELVYRPAESLAFAELWQEAHNLCESVLGRVRSICDHHSGAAGEAVALLSTLEMFEARVSRRYFDAFRDVAQTWCLLVSQIRSALAQLIELRRVRDQAKLGDHARLVAEIYAQPMRALSTAQNNAWLAQALAQIKALIFFGASGSSASPLPVYGELLVALAARVVLGVQARGSLAPADLEALEIVLRDAYDIHRRATEERKRRDAEAASTFKYRGPKEQSTDELISELFPGYEDVFDDKDEEDESKVDEPSFQDIADDTVAALAACHQHLMLHFCGGAPRPAHCALVAQTQRHAFRLAASLHRLRPDLVGLLESSADATLRGANLVSLASVASATSSAGDNTASSDIGLGSAALGMQSVYNFYQDPVPSESVLLQPVVLAIAERVRALSEEFTEHAVLEQIADMAQRLLAMPVTAPVAKLLAALELLHLRAQDWEAYAHRGVSMAAELGEAARLIIRWRQQELNSWPHLLAAQELEFARRPREWWFGLYASLVLGESAGTDFDALVAALDQFMQGSPAGEFRGRLNMLAAFASHRAAAAAAAAVCQRSGSLAEDPVYGPLTNAIDYYAQYAPCIADQLARAKKTVAKDLAQYVKISSWKDVNPAALRASAQKTHKHLAKCIKQWRDALSQPIFQIIQAHQTASIASARLPQIQIVAMPLPDAGMVVAPPSVVLRAQSSARPWDSGLGLDVDHAVAARMAALLPKSLESVAKILDAAPATLQQLCRMMG</sequence>
<feature type="non-terminal residue" evidence="1">
    <location>
        <position position="1"/>
    </location>
</feature>
<reference evidence="1" key="1">
    <citation type="submission" date="2022-07" db="EMBL/GenBank/DDBJ databases">
        <title>Phylogenomic reconstructions and comparative analyses of Kickxellomycotina fungi.</title>
        <authorList>
            <person name="Reynolds N.K."/>
            <person name="Stajich J.E."/>
            <person name="Barry K."/>
            <person name="Grigoriev I.V."/>
            <person name="Crous P."/>
            <person name="Smith M.E."/>
        </authorList>
    </citation>
    <scope>NUCLEOTIDE SEQUENCE</scope>
    <source>
        <strain evidence="1">CBS 190363</strain>
    </source>
</reference>
<name>A0ACC1M4J2_9FUNG</name>
<protein>
    <submittedName>
        <fullName evidence="1">AAA ATPase midasin</fullName>
    </submittedName>
</protein>
<feature type="non-terminal residue" evidence="1">
    <location>
        <position position="2114"/>
    </location>
</feature>
<accession>A0ACC1M4J2</accession>
<dbReference type="Proteomes" id="UP001139981">
    <property type="component" value="Unassembled WGS sequence"/>
</dbReference>
<comment type="caution">
    <text evidence="1">The sequence shown here is derived from an EMBL/GenBank/DDBJ whole genome shotgun (WGS) entry which is preliminary data.</text>
</comment>
<keyword evidence="2" id="KW-1185">Reference proteome</keyword>
<proteinExistence type="predicted"/>
<gene>
    <name evidence="1" type="primary">MDN1_1</name>
    <name evidence="1" type="ORF">IWW38_002313</name>
</gene>
<evidence type="ECO:0000313" key="1">
    <source>
        <dbReference type="EMBL" id="KAJ2895407.1"/>
    </source>
</evidence>